<dbReference type="InterPro" id="IPR000182">
    <property type="entry name" value="GNAT_dom"/>
</dbReference>
<dbReference type="AlphaFoldDB" id="A0A5P1EFU3"/>
<feature type="domain" description="N-acetyltransferase" evidence="2">
    <location>
        <begin position="110"/>
        <end position="155"/>
    </location>
</feature>
<evidence type="ECO:0000256" key="1">
    <source>
        <dbReference type="SAM" id="MobiDB-lite"/>
    </source>
</evidence>
<dbReference type="Gramene" id="ONK64765">
    <property type="protein sequence ID" value="ONK64765"/>
    <property type="gene ID" value="A4U43_C07F29680"/>
</dbReference>
<evidence type="ECO:0000259" key="2">
    <source>
        <dbReference type="Pfam" id="PF00583"/>
    </source>
</evidence>
<gene>
    <name evidence="3" type="ORF">A4U43_C07F29680</name>
</gene>
<proteinExistence type="predicted"/>
<evidence type="ECO:0000313" key="4">
    <source>
        <dbReference type="Proteomes" id="UP000243459"/>
    </source>
</evidence>
<accession>A0A5P1EFU3</accession>
<dbReference type="Gene3D" id="3.40.630.30">
    <property type="match status" value="1"/>
</dbReference>
<dbReference type="PANTHER" id="PTHR47370">
    <property type="entry name" value="ACYL-COA N-ACYLTRANSFERASES (NAT) SUPERFAMILY PROTEIN"/>
    <property type="match status" value="1"/>
</dbReference>
<dbReference type="Proteomes" id="UP000243459">
    <property type="component" value="Chromosome 7"/>
</dbReference>
<keyword evidence="4" id="KW-1185">Reference proteome</keyword>
<dbReference type="EMBL" id="CM007387">
    <property type="protein sequence ID" value="ONK64765.1"/>
    <property type="molecule type" value="Genomic_DNA"/>
</dbReference>
<feature type="region of interest" description="Disordered" evidence="1">
    <location>
        <begin position="1"/>
        <end position="33"/>
    </location>
</feature>
<name>A0A5P1EFU3_ASPOF</name>
<dbReference type="InterPro" id="IPR052810">
    <property type="entry name" value="Plant_NAT"/>
</dbReference>
<dbReference type="InterPro" id="IPR016181">
    <property type="entry name" value="Acyl_CoA_acyltransferase"/>
</dbReference>
<dbReference type="SUPFAM" id="SSF55729">
    <property type="entry name" value="Acyl-CoA N-acyltransferases (Nat)"/>
    <property type="match status" value="1"/>
</dbReference>
<reference evidence="4" key="1">
    <citation type="journal article" date="2017" name="Nat. Commun.">
        <title>The asparagus genome sheds light on the origin and evolution of a young Y chromosome.</title>
        <authorList>
            <person name="Harkess A."/>
            <person name="Zhou J."/>
            <person name="Xu C."/>
            <person name="Bowers J.E."/>
            <person name="Van der Hulst R."/>
            <person name="Ayyampalayam S."/>
            <person name="Mercati F."/>
            <person name="Riccardi P."/>
            <person name="McKain M.R."/>
            <person name="Kakrana A."/>
            <person name="Tang H."/>
            <person name="Ray J."/>
            <person name="Groenendijk J."/>
            <person name="Arikit S."/>
            <person name="Mathioni S.M."/>
            <person name="Nakano M."/>
            <person name="Shan H."/>
            <person name="Telgmann-Rauber A."/>
            <person name="Kanno A."/>
            <person name="Yue Z."/>
            <person name="Chen H."/>
            <person name="Li W."/>
            <person name="Chen Y."/>
            <person name="Xu X."/>
            <person name="Zhang Y."/>
            <person name="Luo S."/>
            <person name="Chen H."/>
            <person name="Gao J."/>
            <person name="Mao Z."/>
            <person name="Pires J.C."/>
            <person name="Luo M."/>
            <person name="Kudrna D."/>
            <person name="Wing R.A."/>
            <person name="Meyers B.C."/>
            <person name="Yi K."/>
            <person name="Kong H."/>
            <person name="Lavrijsen P."/>
            <person name="Sunseri F."/>
            <person name="Falavigna A."/>
            <person name="Ye Y."/>
            <person name="Leebens-Mack J.H."/>
            <person name="Chen G."/>
        </authorList>
    </citation>
    <scope>NUCLEOTIDE SEQUENCE [LARGE SCALE GENOMIC DNA]</scope>
    <source>
        <strain evidence="4">cv. DH0086</strain>
    </source>
</reference>
<protein>
    <recommendedName>
        <fullName evidence="2">N-acetyltransferase domain-containing protein</fullName>
    </recommendedName>
</protein>
<dbReference type="PANTHER" id="PTHR47370:SF10">
    <property type="entry name" value="N-ACETYLTRANSFERASE HLS1-RELATED"/>
    <property type="match status" value="1"/>
</dbReference>
<evidence type="ECO:0000313" key="3">
    <source>
        <dbReference type="EMBL" id="ONK64765.1"/>
    </source>
</evidence>
<dbReference type="GO" id="GO:0016747">
    <property type="term" value="F:acyltransferase activity, transferring groups other than amino-acyl groups"/>
    <property type="evidence" value="ECO:0007669"/>
    <property type="project" value="InterPro"/>
</dbReference>
<dbReference type="Pfam" id="PF00583">
    <property type="entry name" value="Acetyltransf_1"/>
    <property type="match status" value="1"/>
</dbReference>
<dbReference type="OMA" id="YTEFRKP"/>
<sequence>MTGPGSEDQPEPQGSIGDRTGLGFAGQREEGKTRLGPRRFRRPIWLWGGPGCWWAATSGGRLIQRLAGRAWSETGQMGGAPVPARRDGYDPLHLLWFGLMVLVLRLFTSRRMGIALNLVNKIEAWFRAKGAEYAYMATEKDNEASLNLFTARCGYSKFRTPSVLVQPVYAHRISKSRHVSVFQIPAHDAETLYRKKFATNEFFPRDIDSILNNPVSLGTFVAVNGSGFEWDGPESFLRDPPESWAVLSVWNSKAVFRLEVKGVSKWKRGFAKTSRIMDKVFPWLKLPSVPDLFKPFGFYFLYGFGGEGKRAADLIRVLCGHAHNMALDDKCGLVVAEAEVAACEPLRSGVPHWKMLCSRGPVVC</sequence>
<organism evidence="3 4">
    <name type="scientific">Asparagus officinalis</name>
    <name type="common">Garden asparagus</name>
    <dbReference type="NCBI Taxonomy" id="4686"/>
    <lineage>
        <taxon>Eukaryota</taxon>
        <taxon>Viridiplantae</taxon>
        <taxon>Streptophyta</taxon>
        <taxon>Embryophyta</taxon>
        <taxon>Tracheophyta</taxon>
        <taxon>Spermatophyta</taxon>
        <taxon>Magnoliopsida</taxon>
        <taxon>Liliopsida</taxon>
        <taxon>Asparagales</taxon>
        <taxon>Asparagaceae</taxon>
        <taxon>Asparagoideae</taxon>
        <taxon>Asparagus</taxon>
    </lineage>
</organism>